<evidence type="ECO:0000256" key="1">
    <source>
        <dbReference type="SAM" id="MobiDB-lite"/>
    </source>
</evidence>
<accession>A0A6C0C500</accession>
<name>A0A6C0C500_9ZZZZ</name>
<feature type="compositionally biased region" description="Basic residues" evidence="1">
    <location>
        <begin position="150"/>
        <end position="171"/>
    </location>
</feature>
<proteinExistence type="predicted"/>
<feature type="region of interest" description="Disordered" evidence="1">
    <location>
        <begin position="138"/>
        <end position="171"/>
    </location>
</feature>
<evidence type="ECO:0000313" key="2">
    <source>
        <dbReference type="EMBL" id="QHS98849.1"/>
    </source>
</evidence>
<dbReference type="EMBL" id="MN739325">
    <property type="protein sequence ID" value="QHS98849.1"/>
    <property type="molecule type" value="Genomic_DNA"/>
</dbReference>
<sequence length="171" mass="20164">MENQKIDECVELKNIQYQTMLLNNKTNLTPSASINISNIDSYLDKERESNEKKPWSKLSSSSKLKKIKSYIIIYSEEETLSKDQQEKLFNYLRKLLERKKLQRIKDVVYDIELGTIKNIPGLIFNKLNSKFTIKKNEKGSSLKNLAPPKTIKKKKKKKKKKKEKVKRRKTQ</sequence>
<reference evidence="2" key="1">
    <citation type="journal article" date="2020" name="Nature">
        <title>Giant virus diversity and host interactions through global metagenomics.</title>
        <authorList>
            <person name="Schulz F."/>
            <person name="Roux S."/>
            <person name="Paez-Espino D."/>
            <person name="Jungbluth S."/>
            <person name="Walsh D.A."/>
            <person name="Denef V.J."/>
            <person name="McMahon K.D."/>
            <person name="Konstantinidis K.T."/>
            <person name="Eloe-Fadrosh E.A."/>
            <person name="Kyrpides N.C."/>
            <person name="Woyke T."/>
        </authorList>
    </citation>
    <scope>NUCLEOTIDE SEQUENCE</scope>
    <source>
        <strain evidence="2">GVMAG-M-3300020185-18</strain>
    </source>
</reference>
<protein>
    <submittedName>
        <fullName evidence="2">Uncharacterized protein</fullName>
    </submittedName>
</protein>
<organism evidence="2">
    <name type="scientific">viral metagenome</name>
    <dbReference type="NCBI Taxonomy" id="1070528"/>
    <lineage>
        <taxon>unclassified sequences</taxon>
        <taxon>metagenomes</taxon>
        <taxon>organismal metagenomes</taxon>
    </lineage>
</organism>
<dbReference type="AlphaFoldDB" id="A0A6C0C500"/>